<reference evidence="1" key="1">
    <citation type="journal article" date="2021" name="Proc. Natl. Acad. Sci. U.S.A.">
        <title>A Catalog of Tens of Thousands of Viruses from Human Metagenomes Reveals Hidden Associations with Chronic Diseases.</title>
        <authorList>
            <person name="Tisza M.J."/>
            <person name="Buck C.B."/>
        </authorList>
    </citation>
    <scope>NUCLEOTIDE SEQUENCE</scope>
    <source>
        <strain evidence="1">CtAvK3</strain>
    </source>
</reference>
<accession>A0A8S5MHX4</accession>
<dbReference type="EMBL" id="BK014910">
    <property type="protein sequence ID" value="DAD81957.1"/>
    <property type="molecule type" value="Genomic_DNA"/>
</dbReference>
<proteinExistence type="predicted"/>
<evidence type="ECO:0000313" key="1">
    <source>
        <dbReference type="EMBL" id="DAD81957.1"/>
    </source>
</evidence>
<organism evidence="1">
    <name type="scientific">Siphoviridae sp. ctAvK3</name>
    <dbReference type="NCBI Taxonomy" id="2826184"/>
    <lineage>
        <taxon>Viruses</taxon>
        <taxon>Duplodnaviria</taxon>
        <taxon>Heunggongvirae</taxon>
        <taxon>Uroviricota</taxon>
        <taxon>Caudoviricetes</taxon>
    </lineage>
</organism>
<sequence length="40" mass="4703">MHTRLFNNCPFDSCQKVICDCMHVHIPTNQNKRRANIDTT</sequence>
<name>A0A8S5MHX4_9CAUD</name>
<protein>
    <submittedName>
        <fullName evidence="1">Uncharacterized protein</fullName>
    </submittedName>
</protein>